<gene>
    <name evidence="3" type="ORF">MDMS009_2808</name>
</gene>
<dbReference type="RefSeq" id="WP_008292177.1">
    <property type="nucleotide sequence ID" value="NZ_GG657906.1"/>
</dbReference>
<evidence type="ECO:0000313" key="3">
    <source>
        <dbReference type="EMBL" id="EEF78635.1"/>
    </source>
</evidence>
<keyword evidence="2" id="KW-0812">Transmembrane</keyword>
<proteinExistence type="predicted"/>
<keyword evidence="2" id="KW-1133">Transmembrane helix</keyword>
<name>C0N921_9GAMM</name>
<keyword evidence="2" id="KW-0472">Membrane</keyword>
<feature type="transmembrane region" description="Helical" evidence="2">
    <location>
        <begin position="6"/>
        <end position="21"/>
    </location>
</feature>
<dbReference type="Proteomes" id="UP000004679">
    <property type="component" value="Unassembled WGS sequence"/>
</dbReference>
<dbReference type="HOGENOM" id="CLU_137395_0_0_6"/>
<reference evidence="3 4" key="1">
    <citation type="journal article" date="2011" name="J. Bacteriol.">
        <title>Draft genome sequence of the chemolithoheterotrophic, halophilic methylotroph Methylophaga thiooxydans DMS010.</title>
        <authorList>
            <person name="Boden R."/>
            <person name="Ferriera S."/>
            <person name="Johnson J."/>
            <person name="Kelly D.P."/>
            <person name="Murrell J.C."/>
            <person name="Schafer H."/>
        </authorList>
    </citation>
    <scope>NUCLEOTIDE SEQUENCE [LARGE SCALE GENOMIC DNA]</scope>
    <source>
        <strain evidence="3 4">DMS010</strain>
    </source>
</reference>
<dbReference type="EMBL" id="GG657906">
    <property type="protein sequence ID" value="EEF78635.1"/>
    <property type="molecule type" value="Genomic_DNA"/>
</dbReference>
<evidence type="ECO:0000256" key="1">
    <source>
        <dbReference type="SAM" id="MobiDB-lite"/>
    </source>
</evidence>
<feature type="region of interest" description="Disordered" evidence="1">
    <location>
        <begin position="107"/>
        <end position="127"/>
    </location>
</feature>
<accession>C0N921</accession>
<sequence>MEFAVGIGVIAIIMFLVLVTVKRKARKDVASASVNRPSYAAVKIKPIKHHSCQAAYDASYRTFLASEAPTLPLRDCGNPNNCRCSYMHYDDRRHSYRRSPSLNISDYEYGQDKERRVGSRLGRRKTD</sequence>
<keyword evidence="4" id="KW-1185">Reference proteome</keyword>
<evidence type="ECO:0000256" key="2">
    <source>
        <dbReference type="SAM" id="Phobius"/>
    </source>
</evidence>
<evidence type="ECO:0000313" key="4">
    <source>
        <dbReference type="Proteomes" id="UP000004679"/>
    </source>
</evidence>
<organism evidence="3 4">
    <name type="scientific">Methylophaga thiooxydans DMS010</name>
    <dbReference type="NCBI Taxonomy" id="637616"/>
    <lineage>
        <taxon>Bacteria</taxon>
        <taxon>Pseudomonadati</taxon>
        <taxon>Pseudomonadota</taxon>
        <taxon>Gammaproteobacteria</taxon>
        <taxon>Thiotrichales</taxon>
        <taxon>Piscirickettsiaceae</taxon>
        <taxon>Methylophaga</taxon>
    </lineage>
</organism>
<dbReference type="AlphaFoldDB" id="C0N921"/>
<dbReference type="OrthoDB" id="8527522at2"/>
<protein>
    <submittedName>
        <fullName evidence="3">Uncharacterized protein</fullName>
    </submittedName>
</protein>